<organism evidence="6 7">
    <name type="scientific">Candidatus Weimeria bifida</name>
    <dbReference type="NCBI Taxonomy" id="2599074"/>
    <lineage>
        <taxon>Bacteria</taxon>
        <taxon>Bacillati</taxon>
        <taxon>Bacillota</taxon>
        <taxon>Clostridia</taxon>
        <taxon>Lachnospirales</taxon>
        <taxon>Lachnospiraceae</taxon>
        <taxon>Candidatus Weimeria</taxon>
    </lineage>
</organism>
<dbReference type="SMART" id="SM00419">
    <property type="entry name" value="HTH_CRP"/>
    <property type="match status" value="1"/>
</dbReference>
<dbReference type="Proteomes" id="UP000460257">
    <property type="component" value="Unassembled WGS sequence"/>
</dbReference>
<evidence type="ECO:0000313" key="6">
    <source>
        <dbReference type="EMBL" id="MQN00938.1"/>
    </source>
</evidence>
<accession>A0A6N7IYX6</accession>
<keyword evidence="2" id="KW-0238">DNA-binding</keyword>
<keyword evidence="7" id="KW-1185">Reference proteome</keyword>
<dbReference type="PROSITE" id="PS51063">
    <property type="entry name" value="HTH_CRP_2"/>
    <property type="match status" value="1"/>
</dbReference>
<name>A0A6N7IYX6_9FIRM</name>
<dbReference type="Gene3D" id="2.60.120.10">
    <property type="entry name" value="Jelly Rolls"/>
    <property type="match status" value="1"/>
</dbReference>
<keyword evidence="1" id="KW-0805">Transcription regulation</keyword>
<dbReference type="GO" id="GO:0003677">
    <property type="term" value="F:DNA binding"/>
    <property type="evidence" value="ECO:0007669"/>
    <property type="project" value="UniProtKB-KW"/>
</dbReference>
<dbReference type="Pfam" id="PF13545">
    <property type="entry name" value="HTH_Crp_2"/>
    <property type="match status" value="1"/>
</dbReference>
<dbReference type="InterPro" id="IPR036388">
    <property type="entry name" value="WH-like_DNA-bd_sf"/>
</dbReference>
<dbReference type="GO" id="GO:0006355">
    <property type="term" value="P:regulation of DNA-templated transcription"/>
    <property type="evidence" value="ECO:0007669"/>
    <property type="project" value="InterPro"/>
</dbReference>
<dbReference type="InterPro" id="IPR036390">
    <property type="entry name" value="WH_DNA-bd_sf"/>
</dbReference>
<proteinExistence type="predicted"/>
<comment type="caution">
    <text evidence="6">The sequence shown here is derived from an EMBL/GenBank/DDBJ whole genome shotgun (WGS) entry which is preliminary data.</text>
</comment>
<reference evidence="6" key="1">
    <citation type="journal article" date="2020" name="Appl. Environ. Microbiol.">
        <title>Medium-Chain Fatty Acid Synthesis by 'Candidatus Weimeria bifida' gen. nov., sp. nov., and 'Candidatus Pseudoramibacter fermentans' sp. nov.</title>
        <authorList>
            <person name="Scarborough M.J."/>
            <person name="Myers K.S."/>
            <person name="Donohue T.J."/>
            <person name="Noguera D.R."/>
        </authorList>
    </citation>
    <scope>NUCLEOTIDE SEQUENCE</scope>
    <source>
        <strain evidence="6">LCO1.1</strain>
    </source>
</reference>
<dbReference type="InterPro" id="IPR000595">
    <property type="entry name" value="cNMP-bd_dom"/>
</dbReference>
<evidence type="ECO:0000256" key="3">
    <source>
        <dbReference type="ARBA" id="ARBA00023163"/>
    </source>
</evidence>
<dbReference type="InterPro" id="IPR014710">
    <property type="entry name" value="RmlC-like_jellyroll"/>
</dbReference>
<evidence type="ECO:0000313" key="7">
    <source>
        <dbReference type="Proteomes" id="UP000460257"/>
    </source>
</evidence>
<sequence length="223" mass="25116">MNSLTDLDIYKKSSRQTKAALADRGNILNIKKGEFLFNIRDKVNVVYLIISGYAVLSRNSEKYGVRNIFLLGAGSLLNEVILDGVSASISCLALSDLTVIGYPRSDILGMMKADFSFNRYVINSMALKIRKLYHMLEISTKSTHLDHQTASRIWKFARDFGIKKDGYVLIPFELRITLLAGFIGSSRETISRIVKQMSEAGIVSIEKGECRIYDLDKLKNYGR</sequence>
<dbReference type="CDD" id="cd00038">
    <property type="entry name" value="CAP_ED"/>
    <property type="match status" value="1"/>
</dbReference>
<dbReference type="InterPro" id="IPR018490">
    <property type="entry name" value="cNMP-bd_dom_sf"/>
</dbReference>
<dbReference type="Pfam" id="PF00027">
    <property type="entry name" value="cNMP_binding"/>
    <property type="match status" value="1"/>
</dbReference>
<dbReference type="PROSITE" id="PS50042">
    <property type="entry name" value="CNMP_BINDING_3"/>
    <property type="match status" value="1"/>
</dbReference>
<feature type="domain" description="Cyclic nucleotide-binding" evidence="4">
    <location>
        <begin position="9"/>
        <end position="82"/>
    </location>
</feature>
<protein>
    <submittedName>
        <fullName evidence="6">Crp/Fnr family transcriptional regulator</fullName>
    </submittedName>
</protein>
<dbReference type="Gene3D" id="1.10.10.10">
    <property type="entry name" value="Winged helix-like DNA-binding domain superfamily/Winged helix DNA-binding domain"/>
    <property type="match status" value="1"/>
</dbReference>
<evidence type="ECO:0000256" key="2">
    <source>
        <dbReference type="ARBA" id="ARBA00023125"/>
    </source>
</evidence>
<gene>
    <name evidence="6" type="ORF">FRC54_02950</name>
</gene>
<evidence type="ECO:0000256" key="1">
    <source>
        <dbReference type="ARBA" id="ARBA00023015"/>
    </source>
</evidence>
<evidence type="ECO:0000259" key="4">
    <source>
        <dbReference type="PROSITE" id="PS50042"/>
    </source>
</evidence>
<dbReference type="SUPFAM" id="SSF46785">
    <property type="entry name" value="Winged helix' DNA-binding domain"/>
    <property type="match status" value="1"/>
</dbReference>
<feature type="domain" description="HTH crp-type" evidence="5">
    <location>
        <begin position="143"/>
        <end position="216"/>
    </location>
</feature>
<dbReference type="EMBL" id="VOGC01000002">
    <property type="protein sequence ID" value="MQN00938.1"/>
    <property type="molecule type" value="Genomic_DNA"/>
</dbReference>
<dbReference type="InterPro" id="IPR012318">
    <property type="entry name" value="HTH_CRP"/>
</dbReference>
<keyword evidence="3" id="KW-0804">Transcription</keyword>
<evidence type="ECO:0000259" key="5">
    <source>
        <dbReference type="PROSITE" id="PS51063"/>
    </source>
</evidence>
<dbReference type="AlphaFoldDB" id="A0A6N7IYX6"/>
<dbReference type="SUPFAM" id="SSF51206">
    <property type="entry name" value="cAMP-binding domain-like"/>
    <property type="match status" value="1"/>
</dbReference>